<name>A0ABW1T0A7_9ACTN</name>
<dbReference type="EMBL" id="JBHSTI010000008">
    <property type="protein sequence ID" value="MFC6238146.1"/>
    <property type="molecule type" value="Genomic_DNA"/>
</dbReference>
<dbReference type="Pfam" id="PF12902">
    <property type="entry name" value="Ferritin-like"/>
    <property type="match status" value="1"/>
</dbReference>
<dbReference type="Gene3D" id="1.20.1260.10">
    <property type="match status" value="1"/>
</dbReference>
<dbReference type="InterPro" id="IPR012347">
    <property type="entry name" value="Ferritin-like"/>
</dbReference>
<keyword evidence="3" id="KW-1185">Reference proteome</keyword>
<dbReference type="PANTHER" id="PTHR34400">
    <property type="match status" value="1"/>
</dbReference>
<evidence type="ECO:0000313" key="3">
    <source>
        <dbReference type="Proteomes" id="UP001596138"/>
    </source>
</evidence>
<dbReference type="Proteomes" id="UP001596138">
    <property type="component" value="Unassembled WGS sequence"/>
</dbReference>
<feature type="domain" description="Iminophenyl-pyruvate dimer synthase" evidence="1">
    <location>
        <begin position="19"/>
        <end position="242"/>
    </location>
</feature>
<proteinExistence type="predicted"/>
<evidence type="ECO:0000259" key="1">
    <source>
        <dbReference type="Pfam" id="PF12902"/>
    </source>
</evidence>
<accession>A0ABW1T0A7</accession>
<organism evidence="2 3">
    <name type="scientific">Longivirga aurantiaca</name>
    <dbReference type="NCBI Taxonomy" id="1837743"/>
    <lineage>
        <taxon>Bacteria</taxon>
        <taxon>Bacillati</taxon>
        <taxon>Actinomycetota</taxon>
        <taxon>Actinomycetes</taxon>
        <taxon>Sporichthyales</taxon>
        <taxon>Sporichthyaceae</taxon>
        <taxon>Longivirga</taxon>
    </lineage>
</organism>
<sequence length="420" mass="45947">MEALPEITVENRKELTYLLSQGAELEHALMCQYLYAAFSLKSAEDGLDDAQAEAVERWRSVILRIAGEEMLHWAVVQNLLAAVGSAPFVSRPHLPHQAQGYPPGVQLRLLPFGTRALDHFVYLERPDGVEHADAEGFEPAGEPLEQMRADEIVPRGQEFATVGHLYRSCAAGLANLASKLGEDRLFIGPGFHQADESAFGWPSLGPITNLKEAQAALERIVEQGEGATGDWSDAHFGRFLAVREEYLLMTAADPGFDPVHPVLAAGMRAVEGIEPDFFITDPATGACSDLFNAVYELLLQMIARYFAFGHETAEQRATLADSAVDLMFKAIKPLGLLLARLPVGPEHPGATAGANFQLPYRASFLLPHRRAAWIRFAERLEDLATYAAEQHPACGEDALLQVSDDLRAVAARLLSDLERA</sequence>
<comment type="caution">
    <text evidence="2">The sequence shown here is derived from an EMBL/GenBank/DDBJ whole genome shotgun (WGS) entry which is preliminary data.</text>
</comment>
<protein>
    <submittedName>
        <fullName evidence="2">Ferritin-like domain-containing protein</fullName>
    </submittedName>
</protein>
<dbReference type="PANTHER" id="PTHR34400:SF4">
    <property type="entry name" value="MEMBRANE PROTEIN"/>
    <property type="match status" value="1"/>
</dbReference>
<evidence type="ECO:0000313" key="2">
    <source>
        <dbReference type="EMBL" id="MFC6238146.1"/>
    </source>
</evidence>
<reference evidence="3" key="1">
    <citation type="journal article" date="2019" name="Int. J. Syst. Evol. Microbiol.">
        <title>The Global Catalogue of Microorganisms (GCM) 10K type strain sequencing project: providing services to taxonomists for standard genome sequencing and annotation.</title>
        <authorList>
            <consortium name="The Broad Institute Genomics Platform"/>
            <consortium name="The Broad Institute Genome Sequencing Center for Infectious Disease"/>
            <person name="Wu L."/>
            <person name="Ma J."/>
        </authorList>
    </citation>
    <scope>NUCLEOTIDE SEQUENCE [LARGE SCALE GENOMIC DNA]</scope>
    <source>
        <strain evidence="3">CGMCC 4.7317</strain>
    </source>
</reference>
<gene>
    <name evidence="2" type="ORF">ACFQGU_09670</name>
</gene>
<dbReference type="RefSeq" id="WP_386766098.1">
    <property type="nucleotide sequence ID" value="NZ_JBHSTI010000008.1"/>
</dbReference>
<dbReference type="InterPro" id="IPR026820">
    <property type="entry name" value="VioB/RebD_dom"/>
</dbReference>